<name>A0A0A0EBR6_9RHOB</name>
<evidence type="ECO:0000259" key="11">
    <source>
        <dbReference type="PROSITE" id="PS50112"/>
    </source>
</evidence>
<dbReference type="RefSeq" id="WP_043751713.1">
    <property type="nucleotide sequence ID" value="NZ_AQQX01000008.1"/>
</dbReference>
<protein>
    <recommendedName>
        <fullName evidence="2">histidine kinase</fullName>
        <ecNumber evidence="2">2.7.13.3</ecNumber>
    </recommendedName>
</protein>
<dbReference type="PANTHER" id="PTHR43047:SF64">
    <property type="entry name" value="HISTIDINE KINASE CONTAINING CHEY-HOMOLOGOUS RECEIVER DOMAIN AND PAS DOMAIN-RELATED"/>
    <property type="match status" value="1"/>
</dbReference>
<dbReference type="InterPro" id="IPR036641">
    <property type="entry name" value="HPT_dom_sf"/>
</dbReference>
<reference evidence="12 13" key="1">
    <citation type="journal article" date="2015" name="Antonie Van Leeuwenhoek">
        <title>Pseudooceanicola atlanticus gen. nov. sp. nov., isolated from surface seawater of the Atlantic Ocean and reclassification of Oceanicola batsensis, Oceanicola marinus, Oceanicola nitratireducens, Oceanicola nanhaiensis, Oceanicola antarcticus and Oceanicola flagellatus, as Pseudooceanicola batsensis comb. nov., Pseudooceanicola marinus comb. nov., Pseudooceanicola nitratireducens comb. nov., Pseudooceanicola nanhaiensis comb. nov., Pseudooceanicola antarcticus comb. nov., and Pseudooceanicola flagellatus comb. nov.</title>
        <authorList>
            <person name="Lai Q."/>
            <person name="Li G."/>
            <person name="Liu X."/>
            <person name="Du Y."/>
            <person name="Sun F."/>
            <person name="Shao Z."/>
        </authorList>
    </citation>
    <scope>NUCLEOTIDE SEQUENCE [LARGE SCALE GENOMIC DNA]</scope>
    <source>
        <strain evidence="12 13">22II-s11g</strain>
    </source>
</reference>
<dbReference type="Gene3D" id="3.30.450.20">
    <property type="entry name" value="PAS domain"/>
    <property type="match status" value="1"/>
</dbReference>
<dbReference type="PRINTS" id="PR00344">
    <property type="entry name" value="BCTRLSENSOR"/>
</dbReference>
<dbReference type="SMART" id="SM00388">
    <property type="entry name" value="HisKA"/>
    <property type="match status" value="1"/>
</dbReference>
<dbReference type="InterPro" id="IPR036097">
    <property type="entry name" value="HisK_dim/P_sf"/>
</dbReference>
<organism evidence="12 13">
    <name type="scientific">Pseudooceanicola atlanticus</name>
    <dbReference type="NCBI Taxonomy" id="1461694"/>
    <lineage>
        <taxon>Bacteria</taxon>
        <taxon>Pseudomonadati</taxon>
        <taxon>Pseudomonadota</taxon>
        <taxon>Alphaproteobacteria</taxon>
        <taxon>Rhodobacterales</taxon>
        <taxon>Paracoccaceae</taxon>
        <taxon>Pseudooceanicola</taxon>
    </lineage>
</organism>
<dbReference type="CDD" id="cd00082">
    <property type="entry name" value="HisKA"/>
    <property type="match status" value="1"/>
</dbReference>
<evidence type="ECO:0000256" key="6">
    <source>
        <dbReference type="PROSITE-ProRule" id="PRU00169"/>
    </source>
</evidence>
<dbReference type="InterPro" id="IPR004358">
    <property type="entry name" value="Sig_transdc_His_kin-like_C"/>
</dbReference>
<dbReference type="AlphaFoldDB" id="A0A0A0EBR6"/>
<dbReference type="Gene3D" id="3.40.50.2300">
    <property type="match status" value="1"/>
</dbReference>
<dbReference type="EMBL" id="AQQX01000008">
    <property type="protein sequence ID" value="KGM47710.1"/>
    <property type="molecule type" value="Genomic_DNA"/>
</dbReference>
<dbReference type="InterPro" id="IPR001789">
    <property type="entry name" value="Sig_transdc_resp-reg_receiver"/>
</dbReference>
<dbReference type="InterPro" id="IPR003661">
    <property type="entry name" value="HisK_dim/P_dom"/>
</dbReference>
<dbReference type="CDD" id="cd16922">
    <property type="entry name" value="HATPase_EvgS-ArcB-TorS-like"/>
    <property type="match status" value="1"/>
</dbReference>
<dbReference type="Pfam" id="PF02518">
    <property type="entry name" value="HATPase_c"/>
    <property type="match status" value="1"/>
</dbReference>
<keyword evidence="13" id="KW-1185">Reference proteome</keyword>
<dbReference type="SMART" id="SM00387">
    <property type="entry name" value="HATPase_c"/>
    <property type="match status" value="1"/>
</dbReference>
<proteinExistence type="predicted"/>
<dbReference type="GO" id="GO:0000155">
    <property type="term" value="F:phosphorelay sensor kinase activity"/>
    <property type="evidence" value="ECO:0007669"/>
    <property type="project" value="InterPro"/>
</dbReference>
<evidence type="ECO:0000313" key="13">
    <source>
        <dbReference type="Proteomes" id="UP000030004"/>
    </source>
</evidence>
<dbReference type="SMART" id="SM00091">
    <property type="entry name" value="PAS"/>
    <property type="match status" value="1"/>
</dbReference>
<evidence type="ECO:0000256" key="3">
    <source>
        <dbReference type="ARBA" id="ARBA00022553"/>
    </source>
</evidence>
<keyword evidence="4" id="KW-0808">Transferase</keyword>
<evidence type="ECO:0000256" key="4">
    <source>
        <dbReference type="ARBA" id="ARBA00022679"/>
    </source>
</evidence>
<dbReference type="GO" id="GO:0006355">
    <property type="term" value="P:regulation of DNA-templated transcription"/>
    <property type="evidence" value="ECO:0007669"/>
    <property type="project" value="InterPro"/>
</dbReference>
<dbReference type="PANTHER" id="PTHR43047">
    <property type="entry name" value="TWO-COMPONENT HISTIDINE PROTEIN KINASE"/>
    <property type="match status" value="1"/>
</dbReference>
<evidence type="ECO:0000256" key="8">
    <source>
        <dbReference type="SAM" id="Phobius"/>
    </source>
</evidence>
<feature type="transmembrane region" description="Helical" evidence="8">
    <location>
        <begin position="228"/>
        <end position="246"/>
    </location>
</feature>
<dbReference type="SUPFAM" id="SSF47226">
    <property type="entry name" value="Histidine-containing phosphotransfer domain, HPT domain"/>
    <property type="match status" value="1"/>
</dbReference>
<dbReference type="SUPFAM" id="SSF55785">
    <property type="entry name" value="PYP-like sensor domain (PAS domain)"/>
    <property type="match status" value="1"/>
</dbReference>
<accession>A0A0A0EBR6</accession>
<feature type="compositionally biased region" description="Basic and acidic residues" evidence="7">
    <location>
        <begin position="13"/>
        <end position="28"/>
    </location>
</feature>
<dbReference type="InterPro" id="IPR005467">
    <property type="entry name" value="His_kinase_dom"/>
</dbReference>
<dbReference type="PROSITE" id="PS50112">
    <property type="entry name" value="PAS"/>
    <property type="match status" value="1"/>
</dbReference>
<keyword evidence="5" id="KW-0418">Kinase</keyword>
<keyword evidence="8" id="KW-1133">Transmembrane helix</keyword>
<dbReference type="SMART" id="SM00448">
    <property type="entry name" value="REC"/>
    <property type="match status" value="1"/>
</dbReference>
<dbReference type="SUPFAM" id="SSF47384">
    <property type="entry name" value="Homodimeric domain of signal transducing histidine kinase"/>
    <property type="match status" value="1"/>
</dbReference>
<dbReference type="PROSITE" id="PS50110">
    <property type="entry name" value="RESPONSE_REGULATORY"/>
    <property type="match status" value="1"/>
</dbReference>
<feature type="domain" description="Response regulatory" evidence="10">
    <location>
        <begin position="650"/>
        <end position="767"/>
    </location>
</feature>
<dbReference type="Gene3D" id="3.30.565.10">
    <property type="entry name" value="Histidine kinase-like ATPase, C-terminal domain"/>
    <property type="match status" value="1"/>
</dbReference>
<dbReference type="Pfam" id="PF00512">
    <property type="entry name" value="HisKA"/>
    <property type="match status" value="1"/>
</dbReference>
<feature type="transmembrane region" description="Helical" evidence="8">
    <location>
        <begin position="56"/>
        <end position="78"/>
    </location>
</feature>
<dbReference type="CDD" id="cd17546">
    <property type="entry name" value="REC_hyHK_CKI1_RcsC-like"/>
    <property type="match status" value="1"/>
</dbReference>
<dbReference type="eggNOG" id="COG5002">
    <property type="taxonomic scope" value="Bacteria"/>
</dbReference>
<dbReference type="SUPFAM" id="SSF55874">
    <property type="entry name" value="ATPase domain of HSP90 chaperone/DNA topoisomerase II/histidine kinase"/>
    <property type="match status" value="1"/>
</dbReference>
<feature type="domain" description="Histidine kinase" evidence="9">
    <location>
        <begin position="408"/>
        <end position="629"/>
    </location>
</feature>
<feature type="region of interest" description="Disordered" evidence="7">
    <location>
        <begin position="1"/>
        <end position="34"/>
    </location>
</feature>
<dbReference type="Gene3D" id="1.10.287.130">
    <property type="match status" value="1"/>
</dbReference>
<dbReference type="SUPFAM" id="SSF52172">
    <property type="entry name" value="CheY-like"/>
    <property type="match status" value="1"/>
</dbReference>
<evidence type="ECO:0000259" key="10">
    <source>
        <dbReference type="PROSITE" id="PS50110"/>
    </source>
</evidence>
<dbReference type="InterPro" id="IPR035965">
    <property type="entry name" value="PAS-like_dom_sf"/>
</dbReference>
<dbReference type="NCBIfam" id="TIGR00229">
    <property type="entry name" value="sensory_box"/>
    <property type="match status" value="1"/>
</dbReference>
<sequence length="903" mass="98937">MTDDKAPATQQTEPRETFGTDSGTRRSETPATKVSSAGFTNARIDELSRISLQNRFLVRVVFLGAIIAITAVVVGYLLTDVRAKLAELTSSPQDNVQWTLAQFEVEYLQFALELESAQNETVPLDDVRQRYDILYSRTQTLTDSQIYRAAFREPALKAELTVLARRLFAMADLIDQTDADLRASLPVLRDEMDNLRPLTRSVMTQGNHQLSIQSDEARKDMVQVLSRLVIAATVLLITLVAMAFSFRRMAQTSDARLRENLATSARLETIFSTSRDAIAVLDSAGCIVNLNRSGSEMFGLKDFDVRGRRIGRLLTRRGDDGFVPITGRELFEAAASGRKTGIRLTGRRRDGSEFPVEITIDISTRERTPICVCVIRDIVHQAAAEFALKESRDKARAGERAKARFLGVISHEMRTPLNGILGTIDLIKEEASKPDARASELCDTYLPVLQSSSRNLLTLVNDVLDLTQIESGVRVMPRPFDADALIEGLIAAEMGRARAQNNTIEVTSEAPIGWVHGDPDRLRQVLGNILANAMKFTRDGSVSIDAVRLDGDEVEFQIVDTGIGMSDADRERIFEDFFRTNAAVHGQIQGTGLGLGIARNIIDALGGEIGVESEEGEGSLFWVRVPLPPTAAEMPGQAVAIADETVTPCNILVVEDNATNRFIARRLLENDGHKVTEAIDGAEGVAAALKDAYDLILLDISMPVMDGIAAAQEIRRQPGPNQTSRLVALTAHIEGGLDNQRTARIMDAVLHKPLDREELRRQIRACHDNHTVPGLVSMTPPRNALDDLLDTIDPETARRLIDGFITEADAKLPDLLTRATTPRETSDIPLANDLHALAGAATNFGASEMHLLLIRAEASEREGQTSTTADLVEEAAALWPDRRAILIEARPDAASLTARSDRA</sequence>
<dbReference type="Pfam" id="PF00072">
    <property type="entry name" value="Response_reg"/>
    <property type="match status" value="1"/>
</dbReference>
<dbReference type="FunFam" id="3.30.565.10:FF:000006">
    <property type="entry name" value="Sensor histidine kinase WalK"/>
    <property type="match status" value="1"/>
</dbReference>
<evidence type="ECO:0000256" key="2">
    <source>
        <dbReference type="ARBA" id="ARBA00012438"/>
    </source>
</evidence>
<dbReference type="InterPro" id="IPR013767">
    <property type="entry name" value="PAS_fold"/>
</dbReference>
<keyword evidence="8" id="KW-0812">Transmembrane</keyword>
<dbReference type="InterPro" id="IPR036890">
    <property type="entry name" value="HATPase_C_sf"/>
</dbReference>
<evidence type="ECO:0000259" key="9">
    <source>
        <dbReference type="PROSITE" id="PS50109"/>
    </source>
</evidence>
<dbReference type="STRING" id="1461694.ATO9_16720"/>
<evidence type="ECO:0000256" key="7">
    <source>
        <dbReference type="SAM" id="MobiDB-lite"/>
    </source>
</evidence>
<keyword evidence="8" id="KW-0472">Membrane</keyword>
<dbReference type="Gene3D" id="1.20.120.160">
    <property type="entry name" value="HPT domain"/>
    <property type="match status" value="1"/>
</dbReference>
<dbReference type="PROSITE" id="PS50109">
    <property type="entry name" value="HIS_KIN"/>
    <property type="match status" value="1"/>
</dbReference>
<evidence type="ECO:0000256" key="1">
    <source>
        <dbReference type="ARBA" id="ARBA00000085"/>
    </source>
</evidence>
<dbReference type="EC" id="2.7.13.3" evidence="2"/>
<comment type="caution">
    <text evidence="12">The sequence shown here is derived from an EMBL/GenBank/DDBJ whole genome shotgun (WGS) entry which is preliminary data.</text>
</comment>
<evidence type="ECO:0000313" key="12">
    <source>
        <dbReference type="EMBL" id="KGM47710.1"/>
    </source>
</evidence>
<dbReference type="InterPro" id="IPR003594">
    <property type="entry name" value="HATPase_dom"/>
</dbReference>
<feature type="modified residue" description="4-aspartylphosphate" evidence="6">
    <location>
        <position position="699"/>
    </location>
</feature>
<dbReference type="InterPro" id="IPR011006">
    <property type="entry name" value="CheY-like_superfamily"/>
</dbReference>
<dbReference type="CDD" id="cd00130">
    <property type="entry name" value="PAS"/>
    <property type="match status" value="1"/>
</dbReference>
<dbReference type="Pfam" id="PF00989">
    <property type="entry name" value="PAS"/>
    <property type="match status" value="1"/>
</dbReference>
<gene>
    <name evidence="12" type="ORF">ATO9_16720</name>
</gene>
<dbReference type="Proteomes" id="UP000030004">
    <property type="component" value="Unassembled WGS sequence"/>
</dbReference>
<evidence type="ECO:0000256" key="5">
    <source>
        <dbReference type="ARBA" id="ARBA00022777"/>
    </source>
</evidence>
<dbReference type="InterPro" id="IPR000014">
    <property type="entry name" value="PAS"/>
</dbReference>
<dbReference type="OrthoDB" id="9801651at2"/>
<comment type="catalytic activity">
    <reaction evidence="1">
        <text>ATP + protein L-histidine = ADP + protein N-phospho-L-histidine.</text>
        <dbReference type="EC" id="2.7.13.3"/>
    </reaction>
</comment>
<keyword evidence="3 6" id="KW-0597">Phosphoprotein</keyword>
<feature type="domain" description="PAS" evidence="11">
    <location>
        <begin position="263"/>
        <end position="308"/>
    </location>
</feature>